<dbReference type="EMBL" id="OBEL01000001">
    <property type="protein sequence ID" value="SNZ05419.1"/>
    <property type="molecule type" value="Genomic_DNA"/>
</dbReference>
<proteinExistence type="predicted"/>
<dbReference type="Proteomes" id="UP000219439">
    <property type="component" value="Unassembled WGS sequence"/>
</dbReference>
<reference evidence="1 2" key="1">
    <citation type="submission" date="2017-09" db="EMBL/GenBank/DDBJ databases">
        <authorList>
            <person name="Ehlers B."/>
            <person name="Leendertz F.H."/>
        </authorList>
    </citation>
    <scope>NUCLEOTIDE SEQUENCE [LARGE SCALE GENOMIC DNA]</scope>
    <source>
        <strain evidence="1 2">DSM 18289</strain>
    </source>
</reference>
<organism evidence="1 2">
    <name type="scientific">Cohaesibacter gelatinilyticus</name>
    <dbReference type="NCBI Taxonomy" id="372072"/>
    <lineage>
        <taxon>Bacteria</taxon>
        <taxon>Pseudomonadati</taxon>
        <taxon>Pseudomonadota</taxon>
        <taxon>Alphaproteobacteria</taxon>
        <taxon>Hyphomicrobiales</taxon>
        <taxon>Cohaesibacteraceae</taxon>
    </lineage>
</organism>
<sequence length="90" mass="9884">MSSRISDLDETIGQREYGLNLGQDSNEKSSPLLAEFGRFQSLDTISVMLAYGCSSESLKMGLGGCLPSQPCGTLRLRDGRDWSILLLQIR</sequence>
<evidence type="ECO:0000313" key="1">
    <source>
        <dbReference type="EMBL" id="SNZ05419.1"/>
    </source>
</evidence>
<name>A0A285N7M5_9HYPH</name>
<dbReference type="AlphaFoldDB" id="A0A285N7M5"/>
<protein>
    <submittedName>
        <fullName evidence="1">Uncharacterized protein</fullName>
    </submittedName>
</protein>
<evidence type="ECO:0000313" key="2">
    <source>
        <dbReference type="Proteomes" id="UP000219439"/>
    </source>
</evidence>
<gene>
    <name evidence="1" type="ORF">SAMN06265368_0114</name>
</gene>
<accession>A0A285N7M5</accession>
<keyword evidence="2" id="KW-1185">Reference proteome</keyword>